<keyword evidence="3" id="KW-1185">Reference proteome</keyword>
<reference evidence="2" key="1">
    <citation type="submission" date="2021-03" db="EMBL/GenBank/DDBJ databases">
        <authorList>
            <person name="Tagirdzhanova G."/>
        </authorList>
    </citation>
    <scope>NUCLEOTIDE SEQUENCE</scope>
</reference>
<evidence type="ECO:0000313" key="2">
    <source>
        <dbReference type="EMBL" id="CAF9932975.1"/>
    </source>
</evidence>
<organism evidence="2 3">
    <name type="scientific">Alectoria fallacina</name>
    <dbReference type="NCBI Taxonomy" id="1903189"/>
    <lineage>
        <taxon>Eukaryota</taxon>
        <taxon>Fungi</taxon>
        <taxon>Dikarya</taxon>
        <taxon>Ascomycota</taxon>
        <taxon>Pezizomycotina</taxon>
        <taxon>Lecanoromycetes</taxon>
        <taxon>OSLEUM clade</taxon>
        <taxon>Lecanoromycetidae</taxon>
        <taxon>Lecanorales</taxon>
        <taxon>Lecanorineae</taxon>
        <taxon>Parmeliaceae</taxon>
        <taxon>Alectoria</taxon>
    </lineage>
</organism>
<gene>
    <name evidence="2" type="ORF">ALECFALPRED_005455</name>
</gene>
<evidence type="ECO:0000256" key="1">
    <source>
        <dbReference type="SAM" id="MobiDB-lite"/>
    </source>
</evidence>
<evidence type="ECO:0000313" key="3">
    <source>
        <dbReference type="Proteomes" id="UP000664203"/>
    </source>
</evidence>
<name>A0A8H3IXW5_9LECA</name>
<protein>
    <submittedName>
        <fullName evidence="2">Uncharacterized protein</fullName>
    </submittedName>
</protein>
<dbReference type="OrthoDB" id="10395230at2759"/>
<dbReference type="Proteomes" id="UP000664203">
    <property type="component" value="Unassembled WGS sequence"/>
</dbReference>
<proteinExistence type="predicted"/>
<dbReference type="EMBL" id="CAJPDR010000341">
    <property type="protein sequence ID" value="CAF9932975.1"/>
    <property type="molecule type" value="Genomic_DNA"/>
</dbReference>
<feature type="compositionally biased region" description="Acidic residues" evidence="1">
    <location>
        <begin position="169"/>
        <end position="180"/>
    </location>
</feature>
<dbReference type="AlphaFoldDB" id="A0A8H3IXW5"/>
<comment type="caution">
    <text evidence="2">The sequence shown here is derived from an EMBL/GenBank/DDBJ whole genome shotgun (WGS) entry which is preliminary data.</text>
</comment>
<sequence>MSIQLFTFIFPVFSCSIQTQRNIHNPTFYTKTVFSRRTQELNLFPPVPKGRITKPGKGFTLNALVNIEAEIIVNHSFADPNKRPVHVYRIVKIVPDIGTNGWWFCYELQNVQTGEILESLYKEASLKLLPKQKVEEENEGGGEGPSKGKSKWDAKTLVGGDNGIRDDETLGGDEEDLGRG</sequence>
<accession>A0A8H3IXW5</accession>
<feature type="region of interest" description="Disordered" evidence="1">
    <location>
        <begin position="131"/>
        <end position="180"/>
    </location>
</feature>